<dbReference type="STRING" id="578462.A0A0L0SL97"/>
<dbReference type="eggNOG" id="ENOG502QT8X">
    <property type="taxonomic scope" value="Eukaryota"/>
</dbReference>
<dbReference type="EMBL" id="GG745341">
    <property type="protein sequence ID" value="KNE63160.1"/>
    <property type="molecule type" value="Genomic_DNA"/>
</dbReference>
<dbReference type="VEuPathDB" id="FungiDB:AMAG_08318"/>
<feature type="region of interest" description="Disordered" evidence="1">
    <location>
        <begin position="302"/>
        <end position="322"/>
    </location>
</feature>
<evidence type="ECO:0000313" key="2">
    <source>
        <dbReference type="EMBL" id="KNE63160.1"/>
    </source>
</evidence>
<sequence>MAAPATLAALELDPDALFAAPFPTAEPPPTHAALRPTSPRALSRPTSSLHENIHHHHHAVSGQFLQDAAKWPHSERLPPTPTLLYGDFPYDPVFERVAWGGGTPMDASRVESHESDPRPTLFRNFLNLRQERALRNWQRHSIGWVKTEQRLASRVGKGPEELLMARINEFRQFMEERELVEEAIKVLEANYDFWMTGLSIGHDLLGLNLPLPRSGPRSIERVIHPDQGRADAPAHGPSHGEQVYLANRKQQLRTAMAYLDPTVASSRLEPMAVIGTGVSSSLGHQQKQLLDRLHQLRPDTSFAEPAETQPGAPPCPPSTTAPESIVLDVTLGTASLSFESVVHEVTGSVVTLYNRGNVAVHFFWERQPPRAFPGSEATPAPTASASTFYFPVVRGVLLPRSAFDFHVIFKATRPGVYVEDWMIKTRPDVQGLTLRLDGICTQPDTLKPAREQFVRELTRKAAHHAAKSAVNTILNNVWETLTFRSSLRPFNAAAHRFYQVNADFDIPWSPTLVADLGDLHARITHAMQVPTAAFSGSIRDLYALTDFLVDIDARESALRDLNAILVRAPDLSPPRAFNGVRAAVIDLCDAVGDIAVQIRTTLAKIPLDRPCTRKFAADAEMHAAADAEAQAALAEAVAAAAAVPGGKSVPGADKKGLDKKGAVAGKDTAKSAAPGGGAGVAAKGAAGKDAKANTPAGAAAAGSKGKAEDPSMLGLSLTASVGLPSADAAMDAPETWPPERHALEQQYREHLHDMVADEVRSALDRIGLFVLGEHSFSD</sequence>
<dbReference type="InterPro" id="IPR013783">
    <property type="entry name" value="Ig-like_fold"/>
</dbReference>
<feature type="compositionally biased region" description="Low complexity" evidence="1">
    <location>
        <begin position="692"/>
        <end position="704"/>
    </location>
</feature>
<evidence type="ECO:0000313" key="3">
    <source>
        <dbReference type="Proteomes" id="UP000054350"/>
    </source>
</evidence>
<dbReference type="AlphaFoldDB" id="A0A0L0SL97"/>
<evidence type="ECO:0008006" key="4">
    <source>
        <dbReference type="Google" id="ProtNLM"/>
    </source>
</evidence>
<dbReference type="OMA" id="QTHERNA"/>
<name>A0A0L0SL97_ALLM3</name>
<reference evidence="2 3" key="1">
    <citation type="submission" date="2009-11" db="EMBL/GenBank/DDBJ databases">
        <title>Annotation of Allomyces macrogynus ATCC 38327.</title>
        <authorList>
            <consortium name="The Broad Institute Genome Sequencing Platform"/>
            <person name="Russ C."/>
            <person name="Cuomo C."/>
            <person name="Burger G."/>
            <person name="Gray M.W."/>
            <person name="Holland P.W.H."/>
            <person name="King N."/>
            <person name="Lang F.B.F."/>
            <person name="Roger A.J."/>
            <person name="Ruiz-Trillo I."/>
            <person name="Young S.K."/>
            <person name="Zeng Q."/>
            <person name="Gargeya S."/>
            <person name="Fitzgerald M."/>
            <person name="Haas B."/>
            <person name="Abouelleil A."/>
            <person name="Alvarado L."/>
            <person name="Arachchi H.M."/>
            <person name="Berlin A."/>
            <person name="Chapman S.B."/>
            <person name="Gearin G."/>
            <person name="Goldberg J."/>
            <person name="Griggs A."/>
            <person name="Gujja S."/>
            <person name="Hansen M."/>
            <person name="Heiman D."/>
            <person name="Howarth C."/>
            <person name="Larimer J."/>
            <person name="Lui A."/>
            <person name="MacDonald P.J.P."/>
            <person name="McCowen C."/>
            <person name="Montmayeur A."/>
            <person name="Murphy C."/>
            <person name="Neiman D."/>
            <person name="Pearson M."/>
            <person name="Priest M."/>
            <person name="Roberts A."/>
            <person name="Saif S."/>
            <person name="Shea T."/>
            <person name="Sisk P."/>
            <person name="Stolte C."/>
            <person name="Sykes S."/>
            <person name="Wortman J."/>
            <person name="Nusbaum C."/>
            <person name="Birren B."/>
        </authorList>
    </citation>
    <scope>NUCLEOTIDE SEQUENCE [LARGE SCALE GENOMIC DNA]</scope>
    <source>
        <strain evidence="2 3">ATCC 38327</strain>
    </source>
</reference>
<organism evidence="2 3">
    <name type="scientific">Allomyces macrogynus (strain ATCC 38327)</name>
    <name type="common">Allomyces javanicus var. macrogynus</name>
    <dbReference type="NCBI Taxonomy" id="578462"/>
    <lineage>
        <taxon>Eukaryota</taxon>
        <taxon>Fungi</taxon>
        <taxon>Fungi incertae sedis</taxon>
        <taxon>Blastocladiomycota</taxon>
        <taxon>Blastocladiomycetes</taxon>
        <taxon>Blastocladiales</taxon>
        <taxon>Blastocladiaceae</taxon>
        <taxon>Allomyces</taxon>
    </lineage>
</organism>
<feature type="region of interest" description="Disordered" evidence="1">
    <location>
        <begin position="666"/>
        <end position="710"/>
    </location>
</feature>
<proteinExistence type="predicted"/>
<protein>
    <recommendedName>
        <fullName evidence="4">MYCBP-associated protein</fullName>
    </recommendedName>
</protein>
<keyword evidence="3" id="KW-1185">Reference proteome</keyword>
<accession>A0A0L0SL97</accession>
<dbReference type="Gene3D" id="2.60.40.10">
    <property type="entry name" value="Immunoglobulins"/>
    <property type="match status" value="1"/>
</dbReference>
<gene>
    <name evidence="2" type="ORF">AMAG_08318</name>
</gene>
<evidence type="ECO:0000256" key="1">
    <source>
        <dbReference type="SAM" id="MobiDB-lite"/>
    </source>
</evidence>
<feature type="region of interest" description="Disordered" evidence="1">
    <location>
        <begin position="25"/>
        <end position="45"/>
    </location>
</feature>
<dbReference type="Pfam" id="PF14646">
    <property type="entry name" value="MYCBPAP"/>
    <property type="match status" value="1"/>
</dbReference>
<reference evidence="3" key="2">
    <citation type="submission" date="2009-11" db="EMBL/GenBank/DDBJ databases">
        <title>The Genome Sequence of Allomyces macrogynus strain ATCC 38327.</title>
        <authorList>
            <consortium name="The Broad Institute Genome Sequencing Platform"/>
            <person name="Russ C."/>
            <person name="Cuomo C."/>
            <person name="Shea T."/>
            <person name="Young S.K."/>
            <person name="Zeng Q."/>
            <person name="Koehrsen M."/>
            <person name="Haas B."/>
            <person name="Borodovsky M."/>
            <person name="Guigo R."/>
            <person name="Alvarado L."/>
            <person name="Berlin A."/>
            <person name="Borenstein D."/>
            <person name="Chen Z."/>
            <person name="Engels R."/>
            <person name="Freedman E."/>
            <person name="Gellesch M."/>
            <person name="Goldberg J."/>
            <person name="Griggs A."/>
            <person name="Gujja S."/>
            <person name="Heiman D."/>
            <person name="Hepburn T."/>
            <person name="Howarth C."/>
            <person name="Jen D."/>
            <person name="Larson L."/>
            <person name="Lewis B."/>
            <person name="Mehta T."/>
            <person name="Park D."/>
            <person name="Pearson M."/>
            <person name="Roberts A."/>
            <person name="Saif S."/>
            <person name="Shenoy N."/>
            <person name="Sisk P."/>
            <person name="Stolte C."/>
            <person name="Sykes S."/>
            <person name="Walk T."/>
            <person name="White J."/>
            <person name="Yandava C."/>
            <person name="Burger G."/>
            <person name="Gray M.W."/>
            <person name="Holland P.W.H."/>
            <person name="King N."/>
            <person name="Lang F.B.F."/>
            <person name="Roger A.J."/>
            <person name="Ruiz-Trillo I."/>
            <person name="Lander E."/>
            <person name="Nusbaum C."/>
        </authorList>
    </citation>
    <scope>NUCLEOTIDE SEQUENCE [LARGE SCALE GENOMIC DNA]</scope>
    <source>
        <strain evidence="3">ATCC 38327</strain>
    </source>
</reference>
<dbReference type="OrthoDB" id="10263316at2759"/>
<dbReference type="Proteomes" id="UP000054350">
    <property type="component" value="Unassembled WGS sequence"/>
</dbReference>
<dbReference type="InterPro" id="IPR032707">
    <property type="entry name" value="MYCBPAP"/>
</dbReference>
<dbReference type="PANTHER" id="PTHR48421:SF1">
    <property type="entry name" value="MYCBP-ASSOCIATED PROTEIN"/>
    <property type="match status" value="1"/>
</dbReference>
<dbReference type="PANTHER" id="PTHR48421">
    <property type="entry name" value="MYCBP-ASSOCIATED PROTEIN"/>
    <property type="match status" value="1"/>
</dbReference>